<protein>
    <submittedName>
        <fullName evidence="1">Uncharacterized protein</fullName>
    </submittedName>
</protein>
<dbReference type="Proteomes" id="UP000075809">
    <property type="component" value="Unassembled WGS sequence"/>
</dbReference>
<organism evidence="1 2">
    <name type="scientific">Mycetomoellerius zeteki</name>
    <dbReference type="NCBI Taxonomy" id="64791"/>
    <lineage>
        <taxon>Eukaryota</taxon>
        <taxon>Metazoa</taxon>
        <taxon>Ecdysozoa</taxon>
        <taxon>Arthropoda</taxon>
        <taxon>Hexapoda</taxon>
        <taxon>Insecta</taxon>
        <taxon>Pterygota</taxon>
        <taxon>Neoptera</taxon>
        <taxon>Endopterygota</taxon>
        <taxon>Hymenoptera</taxon>
        <taxon>Apocrita</taxon>
        <taxon>Aculeata</taxon>
        <taxon>Formicoidea</taxon>
        <taxon>Formicidae</taxon>
        <taxon>Myrmicinae</taxon>
        <taxon>Mycetomoellerius</taxon>
    </lineage>
</organism>
<dbReference type="EMBL" id="KQ982548">
    <property type="protein sequence ID" value="KYQ55263.1"/>
    <property type="molecule type" value="Genomic_DNA"/>
</dbReference>
<proteinExistence type="predicted"/>
<keyword evidence="2" id="KW-1185">Reference proteome</keyword>
<evidence type="ECO:0000313" key="2">
    <source>
        <dbReference type="Proteomes" id="UP000075809"/>
    </source>
</evidence>
<evidence type="ECO:0000313" key="1">
    <source>
        <dbReference type="EMBL" id="KYQ55263.1"/>
    </source>
</evidence>
<accession>A0A151X4B8</accession>
<dbReference type="AlphaFoldDB" id="A0A151X4B8"/>
<name>A0A151X4B8_9HYME</name>
<reference evidence="1 2" key="1">
    <citation type="submission" date="2015-09" db="EMBL/GenBank/DDBJ databases">
        <title>Trachymyrmex zeteki WGS genome.</title>
        <authorList>
            <person name="Nygaard S."/>
            <person name="Hu H."/>
            <person name="Boomsma J."/>
            <person name="Zhang G."/>
        </authorList>
    </citation>
    <scope>NUCLEOTIDE SEQUENCE [LARGE SCALE GENOMIC DNA]</scope>
    <source>
        <strain evidence="1">Tzet28-1</strain>
        <tissue evidence="1">Whole body</tissue>
    </source>
</reference>
<gene>
    <name evidence="1" type="ORF">ALC60_05888</name>
</gene>
<sequence>MSSNGGARDAFTKCFPFLLSIEQVFDPLVVPMQHDRRSEFVRKLHAMIIINANLPRCMLCKSFEVSETWLLPRFPAGIFGVSCD</sequence>